<dbReference type="OrthoDB" id="195316at2"/>
<dbReference type="InterPro" id="IPR014469">
    <property type="entry name" value="DUF2271"/>
</dbReference>
<dbReference type="EMBL" id="CP031395">
    <property type="protein sequence ID" value="QBK04556.1"/>
    <property type="molecule type" value="Genomic_DNA"/>
</dbReference>
<dbReference type="PIRSF" id="PIRSF014995">
    <property type="entry name" value="UCP014995"/>
    <property type="match status" value="1"/>
</dbReference>
<protein>
    <submittedName>
        <fullName evidence="2">DUF2271 domain-containing protein</fullName>
    </submittedName>
</protein>
<name>A0A4P6UJ49_9BURK</name>
<dbReference type="Pfam" id="PF10029">
    <property type="entry name" value="DUF2271"/>
    <property type="match status" value="1"/>
</dbReference>
<dbReference type="AlphaFoldDB" id="A0A4P6UJ49"/>
<gene>
    <name evidence="2" type="ORF">DW355_06935</name>
</gene>
<dbReference type="Proteomes" id="UP000292939">
    <property type="component" value="Chromosome"/>
</dbReference>
<accession>A0A4P6UJ49</accession>
<evidence type="ECO:0000313" key="3">
    <source>
        <dbReference type="Proteomes" id="UP000292939"/>
    </source>
</evidence>
<proteinExistence type="predicted"/>
<sequence>MSSAMKISYTSYGSVRGLGRVLPWAAPLTVAFAPAAVFAADLSLTVEVPRLDVAEYHRPYMAIWVEKADQSFAGNLAVWYDLKMRNKEGTKWLKDMRSWWRKSGRELDMPVDGISGATRAPGVHTVSFGNNSALKALPAGEYQLVIEAAREVGGRELLRLPFAWPGKAGAKATSSEARGQTELGAVSLTVQP</sequence>
<organism evidence="2 3">
    <name type="scientific">Hylemonella gracilis</name>
    <dbReference type="NCBI Taxonomy" id="80880"/>
    <lineage>
        <taxon>Bacteria</taxon>
        <taxon>Pseudomonadati</taxon>
        <taxon>Pseudomonadota</taxon>
        <taxon>Betaproteobacteria</taxon>
        <taxon>Burkholderiales</taxon>
        <taxon>Comamonadaceae</taxon>
        <taxon>Hylemonella</taxon>
    </lineage>
</organism>
<dbReference type="KEGG" id="hgr:DW355_06935"/>
<evidence type="ECO:0000256" key="1">
    <source>
        <dbReference type="SAM" id="MobiDB-lite"/>
    </source>
</evidence>
<evidence type="ECO:0000313" key="2">
    <source>
        <dbReference type="EMBL" id="QBK04556.1"/>
    </source>
</evidence>
<feature type="region of interest" description="Disordered" evidence="1">
    <location>
        <begin position="170"/>
        <end position="192"/>
    </location>
</feature>
<reference evidence="2 3" key="1">
    <citation type="submission" date="2018-07" db="EMBL/GenBank/DDBJ databases">
        <title>Exploring interactions and the metabolic potential of the ultra-small soil bacteria Hylemonella gracilis.</title>
        <authorList>
            <person name="Tyc O."/>
            <person name="Kulkarni P."/>
            <person name="Gawehns F."/>
            <person name="Hundscheid M."/>
            <person name="Zweers H."/>
            <person name="Garbeva P."/>
        </authorList>
    </citation>
    <scope>NUCLEOTIDE SEQUENCE [LARGE SCALE GENOMIC DNA]</scope>
    <source>
        <strain evidence="2 3">NS1</strain>
    </source>
</reference>